<dbReference type="RefSeq" id="WP_258425010.1">
    <property type="nucleotide sequence ID" value="NZ_JANAEZ010000004.1"/>
</dbReference>
<keyword evidence="1" id="KW-0732">Signal</keyword>
<feature type="signal peptide" evidence="1">
    <location>
        <begin position="1"/>
        <end position="21"/>
    </location>
</feature>
<evidence type="ECO:0000259" key="2">
    <source>
        <dbReference type="Pfam" id="PF18962"/>
    </source>
</evidence>
<proteinExistence type="predicted"/>
<dbReference type="InterPro" id="IPR026444">
    <property type="entry name" value="Secre_tail"/>
</dbReference>
<dbReference type="AlphaFoldDB" id="A0A9X2P6C9"/>
<gene>
    <name evidence="3" type="ORF">NU887_19195</name>
</gene>
<name>A0A9X2P6C9_9BACT</name>
<feature type="domain" description="Secretion system C-terminal sorting" evidence="2">
    <location>
        <begin position="158"/>
        <end position="233"/>
    </location>
</feature>
<reference evidence="3" key="1">
    <citation type="submission" date="2022-08" db="EMBL/GenBank/DDBJ databases">
        <authorList>
            <person name="Zhang D."/>
        </authorList>
    </citation>
    <scope>NUCLEOTIDE SEQUENCE</scope>
    <source>
        <strain evidence="3">XJ19-11</strain>
    </source>
</reference>
<dbReference type="Pfam" id="PF18962">
    <property type="entry name" value="Por_Secre_tail"/>
    <property type="match status" value="1"/>
</dbReference>
<protein>
    <submittedName>
        <fullName evidence="3">T9SS type A sorting domain-containing protein</fullName>
    </submittedName>
</protein>
<dbReference type="NCBIfam" id="TIGR04183">
    <property type="entry name" value="Por_Secre_tail"/>
    <property type="match status" value="1"/>
</dbReference>
<feature type="chain" id="PRO_5040761491" evidence="1">
    <location>
        <begin position="22"/>
        <end position="235"/>
    </location>
</feature>
<accession>A0A9X2P6C9</accession>
<sequence>MKRIFLLFTCILFMLPLFSEAQVRVLSENIEFSGTIGSSQRKSLIIQNESNQEKEYSLKFLRGNIGSSQNVKICIGEKCFDPKRDLSKIKISLKPGEIFTDLYLEFELGITETKGNFDLHFYNSTNIRDVFVIESVYEVFNPSADETNHKDISIGGAYPNPTNRMAQIDYMIKNPKAVVKISINSFIGNPVAEYQLDPLQKSLVINVADFNPGVYFYTLFVDNKNIVTKKLVVKK</sequence>
<comment type="caution">
    <text evidence="3">The sequence shown here is derived from an EMBL/GenBank/DDBJ whole genome shotgun (WGS) entry which is preliminary data.</text>
</comment>
<evidence type="ECO:0000313" key="3">
    <source>
        <dbReference type="EMBL" id="MCR9017169.1"/>
    </source>
</evidence>
<organism evidence="3 4">
    <name type="scientific">Aquiflexum gelatinilyticum</name>
    <dbReference type="NCBI Taxonomy" id="2961943"/>
    <lineage>
        <taxon>Bacteria</taxon>
        <taxon>Pseudomonadati</taxon>
        <taxon>Bacteroidota</taxon>
        <taxon>Cytophagia</taxon>
        <taxon>Cytophagales</taxon>
        <taxon>Cyclobacteriaceae</taxon>
        <taxon>Aquiflexum</taxon>
    </lineage>
</organism>
<dbReference type="Proteomes" id="UP001142175">
    <property type="component" value="Unassembled WGS sequence"/>
</dbReference>
<keyword evidence="4" id="KW-1185">Reference proteome</keyword>
<evidence type="ECO:0000313" key="4">
    <source>
        <dbReference type="Proteomes" id="UP001142175"/>
    </source>
</evidence>
<evidence type="ECO:0000256" key="1">
    <source>
        <dbReference type="SAM" id="SignalP"/>
    </source>
</evidence>
<dbReference type="EMBL" id="JANSUY010000024">
    <property type="protein sequence ID" value="MCR9017169.1"/>
    <property type="molecule type" value="Genomic_DNA"/>
</dbReference>